<dbReference type="Proteomes" id="UP001621706">
    <property type="component" value="Unassembled WGS sequence"/>
</dbReference>
<evidence type="ECO:0000313" key="4">
    <source>
        <dbReference type="Proteomes" id="UP001621706"/>
    </source>
</evidence>
<name>A0ABW8P5I2_9FLAO</name>
<organism evidence="3 4">
    <name type="scientific">Flavobacterium oreochromis</name>
    <dbReference type="NCBI Taxonomy" id="2906078"/>
    <lineage>
        <taxon>Bacteria</taxon>
        <taxon>Pseudomonadati</taxon>
        <taxon>Bacteroidota</taxon>
        <taxon>Flavobacteriia</taxon>
        <taxon>Flavobacteriales</taxon>
        <taxon>Flavobacteriaceae</taxon>
        <taxon>Flavobacterium</taxon>
    </lineage>
</organism>
<evidence type="ECO:0000313" key="3">
    <source>
        <dbReference type="EMBL" id="MFK6999802.1"/>
    </source>
</evidence>
<evidence type="ECO:0000256" key="1">
    <source>
        <dbReference type="ARBA" id="ARBA00007613"/>
    </source>
</evidence>
<keyword evidence="4" id="KW-1185">Reference proteome</keyword>
<evidence type="ECO:0000256" key="2">
    <source>
        <dbReference type="SAM" id="Coils"/>
    </source>
</evidence>
<dbReference type="Pfam" id="PF02321">
    <property type="entry name" value="OEP"/>
    <property type="match status" value="2"/>
</dbReference>
<dbReference type="SUPFAM" id="SSF56954">
    <property type="entry name" value="Outer membrane efflux proteins (OEP)"/>
    <property type="match status" value="1"/>
</dbReference>
<comment type="similarity">
    <text evidence="1">Belongs to the outer membrane factor (OMF) (TC 1.B.17) family.</text>
</comment>
<dbReference type="InterPro" id="IPR003423">
    <property type="entry name" value="OMP_efflux"/>
</dbReference>
<dbReference type="InterPro" id="IPR010131">
    <property type="entry name" value="MdtP/NodT-like"/>
</dbReference>
<sequence length="418" mass="47945">MLNKILRGFFLCVVFSPIYSQKALRLEDCELALKKNNLQLIAQQYNIDASKAQIIQAKIWQQPIVSGELNFYNPEKEKFFDAGAVGQKAFAIQQLIYMGGKKRNEVAFAKSNAELAEIQFQQVLLSLKHQLAQNFCSIYFDNQKIKVLVSQIEKLEFLLDVYNTQAQKGNIALKDVVRLQTLLLSLRNEKNVIAKDIIISQQNLSFITGIPEVIDPVLNEKELLANYTSTLLTKDDMKAKLLEHNPEYLWTKKMSESQALYLKWQQSLNTPDVTLGGAYDQSGGAFKNQINLTFAVPLPLWKQNKGNIALAKAQLEQSKNNLELKRQELETNLATAYLVWQQQLQQYSGITNNMTSDLEKVYEGILSNFQKRNINLLEFTDFLESYNQAVIQQNEIKKQWIMSGLDLNYITNVEIFKH</sequence>
<dbReference type="PANTHER" id="PTHR30203:SF23">
    <property type="entry name" value="OUTER MEMBRANE EFFLUX PROTEIN"/>
    <property type="match status" value="1"/>
</dbReference>
<comment type="caution">
    <text evidence="3">The sequence shown here is derived from an EMBL/GenBank/DDBJ whole genome shotgun (WGS) entry which is preliminary data.</text>
</comment>
<dbReference type="PANTHER" id="PTHR30203">
    <property type="entry name" value="OUTER MEMBRANE CATION EFFLUX PROTEIN"/>
    <property type="match status" value="1"/>
</dbReference>
<dbReference type="Gene3D" id="1.20.1600.10">
    <property type="entry name" value="Outer membrane efflux proteins (OEP)"/>
    <property type="match status" value="1"/>
</dbReference>
<dbReference type="EMBL" id="JAZGZP010000003">
    <property type="protein sequence ID" value="MFK6999802.1"/>
    <property type="molecule type" value="Genomic_DNA"/>
</dbReference>
<feature type="coiled-coil region" evidence="2">
    <location>
        <begin position="308"/>
        <end position="339"/>
    </location>
</feature>
<gene>
    <name evidence="3" type="ORF">V3I07_02720</name>
</gene>
<protein>
    <submittedName>
        <fullName evidence="3">TolC family protein</fullName>
    </submittedName>
</protein>
<keyword evidence="2" id="KW-0175">Coiled coil</keyword>
<dbReference type="RefSeq" id="WP_088398301.1">
    <property type="nucleotide sequence ID" value="NZ_JAZGZP010000003.1"/>
</dbReference>
<proteinExistence type="inferred from homology"/>
<reference evidence="3 4" key="1">
    <citation type="submission" date="2024-02" db="EMBL/GenBank/DDBJ databases">
        <title>Comparative Genomic Analysis of Flavobacterium Species Causing Columnaris Disease of Freshwater Fish in Thailand: Insights into Virulence and Resistance Mechanisms.</title>
        <authorList>
            <person name="Nguyen D."/>
            <person name="Chokmangmeepisarn P."/>
            <person name="Khianchaikhan K."/>
            <person name="Morishita M."/>
            <person name="Bunnoy A."/>
            <person name="Rodkhum C."/>
        </authorList>
    </citation>
    <scope>NUCLEOTIDE SEQUENCE [LARGE SCALE GENOMIC DNA]</scope>
    <source>
        <strain evidence="3 4">CNRT2201</strain>
    </source>
</reference>
<dbReference type="GeneID" id="96798260"/>
<accession>A0ABW8P5I2</accession>